<keyword evidence="4" id="KW-1185">Reference proteome</keyword>
<feature type="domain" description="NIF system FeS cluster assembly NifU N-terminal" evidence="2">
    <location>
        <begin position="62"/>
        <end position="169"/>
    </location>
</feature>
<dbReference type="GO" id="GO:0051536">
    <property type="term" value="F:iron-sulfur cluster binding"/>
    <property type="evidence" value="ECO:0007669"/>
    <property type="project" value="InterPro"/>
</dbReference>
<dbReference type="CDD" id="cd06664">
    <property type="entry name" value="IscU_like"/>
    <property type="match status" value="1"/>
</dbReference>
<protein>
    <submittedName>
        <fullName evidence="3">SUF system NifU family Fe-S cluster assembly protein</fullName>
    </submittedName>
</protein>
<dbReference type="GO" id="GO:0016226">
    <property type="term" value="P:iron-sulfur cluster assembly"/>
    <property type="evidence" value="ECO:0007669"/>
    <property type="project" value="InterPro"/>
</dbReference>
<dbReference type="InterPro" id="IPR002871">
    <property type="entry name" value="NIF_FeS_clus_asmbl_NifU_N"/>
</dbReference>
<dbReference type="RefSeq" id="WP_113853808.1">
    <property type="nucleotide sequence ID" value="NZ_PDCH01000013.1"/>
</dbReference>
<evidence type="ECO:0000313" key="3">
    <source>
        <dbReference type="EMBL" id="RBP98997.1"/>
    </source>
</evidence>
<evidence type="ECO:0000256" key="1">
    <source>
        <dbReference type="SAM" id="MobiDB-lite"/>
    </source>
</evidence>
<organism evidence="3 4">
    <name type="scientific">Bifidobacterium xylocopae</name>
    <dbReference type="NCBI Taxonomy" id="2493119"/>
    <lineage>
        <taxon>Bacteria</taxon>
        <taxon>Bacillati</taxon>
        <taxon>Actinomycetota</taxon>
        <taxon>Actinomycetes</taxon>
        <taxon>Bifidobacteriales</taxon>
        <taxon>Bifidobacteriaceae</taxon>
        <taxon>Bifidobacterium</taxon>
    </lineage>
</organism>
<gene>
    <name evidence="3" type="ORF">CRD59_06145</name>
</gene>
<dbReference type="SUPFAM" id="SSF82649">
    <property type="entry name" value="SufE/NifU"/>
    <property type="match status" value="1"/>
</dbReference>
<proteinExistence type="predicted"/>
<evidence type="ECO:0000259" key="2">
    <source>
        <dbReference type="Pfam" id="PF01592"/>
    </source>
</evidence>
<dbReference type="EMBL" id="PDCH01000013">
    <property type="protein sequence ID" value="RBP98997.1"/>
    <property type="molecule type" value="Genomic_DNA"/>
</dbReference>
<dbReference type="NCBIfam" id="TIGR01994">
    <property type="entry name" value="SUF_scaf_2"/>
    <property type="match status" value="1"/>
</dbReference>
<dbReference type="AlphaFoldDB" id="A0A366KCB0"/>
<name>A0A366KCB0_9BIFI</name>
<sequence length="202" mass="21766">MTDDYGMSEQELEQMYQEVILDASRHPHGRIELGGQDDPSAYDGSSGGAQTLRLEHEYCVPAQSQQFNPTCGDTATVHVEVSDGSDGKPNRIERIVWDGQGCSISQASLSVMVDLVQGQNVDQAMALAADFHQLMESRGAGLDDEDANEALGDAVAFQGVSRYPMRIKCALLAWEGMKASVAQALTRINDGVGTGRRDEGQS</sequence>
<dbReference type="Pfam" id="PF01592">
    <property type="entry name" value="NifU_N"/>
    <property type="match status" value="1"/>
</dbReference>
<evidence type="ECO:0000313" key="4">
    <source>
        <dbReference type="Proteomes" id="UP000252345"/>
    </source>
</evidence>
<dbReference type="Gene3D" id="3.90.1010.10">
    <property type="match status" value="1"/>
</dbReference>
<dbReference type="Proteomes" id="UP000252345">
    <property type="component" value="Unassembled WGS sequence"/>
</dbReference>
<comment type="caution">
    <text evidence="3">The sequence shown here is derived from an EMBL/GenBank/DDBJ whole genome shotgun (WGS) entry which is preliminary data.</text>
</comment>
<accession>A0A366KCB0</accession>
<dbReference type="OrthoDB" id="9804157at2"/>
<feature type="region of interest" description="Disordered" evidence="1">
    <location>
        <begin position="28"/>
        <end position="48"/>
    </location>
</feature>
<dbReference type="GO" id="GO:0005506">
    <property type="term" value="F:iron ion binding"/>
    <property type="evidence" value="ECO:0007669"/>
    <property type="project" value="InterPro"/>
</dbReference>
<reference evidence="3 4" key="1">
    <citation type="submission" date="2017-10" db="EMBL/GenBank/DDBJ databases">
        <title>Bifidobacterium xylocopum sp. nov. and Bifidobacterium aemilianum sp. nov., from the carpenter bee (Xylocopa violacea) digestive tract.</title>
        <authorList>
            <person name="Alberoni D."/>
            <person name="Baffoni L."/>
            <person name="Di Gioia D."/>
            <person name="Gaggia F."/>
            <person name="Biavati B."/>
        </authorList>
    </citation>
    <scope>NUCLEOTIDE SEQUENCE [LARGE SCALE GENOMIC DNA]</scope>
    <source>
        <strain evidence="3 4">XV2</strain>
    </source>
</reference>